<evidence type="ECO:0000256" key="1">
    <source>
        <dbReference type="SAM" id="Phobius"/>
    </source>
</evidence>
<feature type="transmembrane region" description="Helical" evidence="1">
    <location>
        <begin position="6"/>
        <end position="27"/>
    </location>
</feature>
<keyword evidence="1" id="KW-1133">Transmembrane helix</keyword>
<gene>
    <name evidence="2" type="ORF">CARN7_1261</name>
</gene>
<evidence type="ECO:0000313" key="2">
    <source>
        <dbReference type="EMBL" id="CBI10481.1"/>
    </source>
</evidence>
<organism evidence="2">
    <name type="scientific">mine drainage metagenome</name>
    <dbReference type="NCBI Taxonomy" id="410659"/>
    <lineage>
        <taxon>unclassified sequences</taxon>
        <taxon>metagenomes</taxon>
        <taxon>ecological metagenomes</taxon>
    </lineage>
</organism>
<keyword evidence="1" id="KW-0812">Transmembrane</keyword>
<reference evidence="2" key="1">
    <citation type="submission" date="2009-10" db="EMBL/GenBank/DDBJ databases">
        <title>Diversity of trophic interactions inside an arsenic-rich microbial ecosystem.</title>
        <authorList>
            <person name="Bertin P.N."/>
            <person name="Heinrich-Salmeron A."/>
            <person name="Pelletier E."/>
            <person name="Goulhen-Chollet F."/>
            <person name="Arsene-Ploetze F."/>
            <person name="Gallien S."/>
            <person name="Calteau A."/>
            <person name="Vallenet D."/>
            <person name="Casiot C."/>
            <person name="Chane-Woon-Ming B."/>
            <person name="Giloteaux L."/>
            <person name="Barakat M."/>
            <person name="Bonnefoy V."/>
            <person name="Bruneel O."/>
            <person name="Chandler M."/>
            <person name="Cleiss J."/>
            <person name="Duran R."/>
            <person name="Elbaz-Poulichet F."/>
            <person name="Fonknechten N."/>
            <person name="Lauga B."/>
            <person name="Mornico D."/>
            <person name="Ortet P."/>
            <person name="Schaeffer C."/>
            <person name="Siguier P."/>
            <person name="Alexander Thil Smith A."/>
            <person name="Van Dorsselaer A."/>
            <person name="Weissenbach J."/>
            <person name="Medigue C."/>
            <person name="Le Paslier D."/>
        </authorList>
    </citation>
    <scope>NUCLEOTIDE SEQUENCE</scope>
</reference>
<dbReference type="AlphaFoldDB" id="E6QTA9"/>
<accession>E6QTA9</accession>
<proteinExistence type="predicted"/>
<keyword evidence="1" id="KW-0472">Membrane</keyword>
<sequence>MRPLLFIDVDTIVFIVSLISFFVAVWLPH</sequence>
<comment type="caution">
    <text evidence="2">The sequence shown here is derived from an EMBL/GenBank/DDBJ whole genome shotgun (WGS) entry which is preliminary data.</text>
</comment>
<dbReference type="EMBL" id="CABR01000084">
    <property type="protein sequence ID" value="CBI10481.1"/>
    <property type="molecule type" value="Genomic_DNA"/>
</dbReference>
<name>E6QTA9_9ZZZZ</name>
<protein>
    <submittedName>
        <fullName evidence="2">Putative Putrescine transport system permease protein potI</fullName>
    </submittedName>
</protein>